<feature type="domain" description="Transferrin-like" evidence="1">
    <location>
        <begin position="418"/>
        <end position="751"/>
    </location>
</feature>
<evidence type="ECO:0000259" key="1">
    <source>
        <dbReference type="PROSITE" id="PS51408"/>
    </source>
</evidence>
<accession>A0A8J7TBL9</accession>
<feature type="non-terminal residue" evidence="2">
    <location>
        <position position="1"/>
    </location>
</feature>
<keyword evidence="3" id="KW-1185">Reference proteome</keyword>
<dbReference type="EMBL" id="JAAWVO010035813">
    <property type="protein sequence ID" value="MBN3317539.1"/>
    <property type="molecule type" value="Genomic_DNA"/>
</dbReference>
<feature type="domain" description="Transferrin-like" evidence="1">
    <location>
        <begin position="75"/>
        <end position="408"/>
    </location>
</feature>
<dbReference type="GO" id="GO:0006826">
    <property type="term" value="P:iron ion transport"/>
    <property type="evidence" value="ECO:0007669"/>
    <property type="project" value="TreeGrafter"/>
</dbReference>
<dbReference type="PRINTS" id="PR00422">
    <property type="entry name" value="TRANSFERRIN"/>
</dbReference>
<gene>
    <name evidence="2" type="primary">Tf</name>
    <name evidence="2" type="ORF">GTO95_0012277</name>
</gene>
<dbReference type="PANTHER" id="PTHR11485:SF28">
    <property type="entry name" value="OVOTRANSFERRIN"/>
    <property type="match status" value="1"/>
</dbReference>
<dbReference type="InterPro" id="IPR001156">
    <property type="entry name" value="Transferrin-like_dom"/>
</dbReference>
<dbReference type="CDD" id="cd13529">
    <property type="entry name" value="PBP2_transferrin"/>
    <property type="match status" value="1"/>
</dbReference>
<dbReference type="PANTHER" id="PTHR11485">
    <property type="entry name" value="TRANSFERRIN"/>
    <property type="match status" value="1"/>
</dbReference>
<evidence type="ECO:0000313" key="2">
    <source>
        <dbReference type="EMBL" id="MBN3317539.1"/>
    </source>
</evidence>
<sequence length="949" mass="103707">MFPICTLKNLFSQKNTFFLDSCSSEEFLEARVFSQTRALWSQDAKPTEFSNCTMRTALIALILVACSCHTAGKKFRWCCVSDREQRKCADLARALAAVLPAAAVAAFAKLSCILAPSTADCISKIQANRADAVTLDAGEVYTAAKQFGLIAVAKEMYEDGGCVLAVALVRNSSLSIRSLQGTRSCHSGARWTAGWSLPLGFLLSRNYLPWAEEQPLSQAVSSFFNSSCIPGASAMAPSLCALCQGRKSYVQHRNSFCETSDNEPFYNTQGALRCLRSGKGDVAFLDHMAISYIDESERGAYRLLCTDGSLAPLGEFRRCSLGRGPGSAVVTRSNYRRVARKFLTAAQVLFGHRGRERRRFQLFESRSYGAGDLLFHDATEKLQVLPENTEVSRALGLDYMALLKGLGHEGSSLEDSVVRWCCVSAAEQQKCEQWALSIRSDPLVCVRVASMRQCVEKIKARRTLCTPILYPHSLSLHSLLPQSVPLCTPTVPPHCTHNTPTPTHRHTLYTHRHTVYTCRCPHTVTFCQSLDTPNHNSGTTHIWSCSCCMERELFWKGCLPGSKGNLCKVCVGGEEETGAKPTNQRCVDNHNERYYGNMGALRQVCLVGDPSGRSYGDVAFLEQHSLEDNIQTLESSGWAEGWTSWDFELLCPDGQRAPLSQWQGCHLGAIPPNIVMTRPVLTSRIYDFLMKSQETLAAHLGSDFQLFESESYGGHDLLFKDRTRCLVHATHLNYRTILGQQFYQLAEAAFNCTHSGNTSTSFNCMQSCNMNASLKCTQCCNTSATLNCTHSGNTSASLNCTQCCNTSASLNCTQCCNTSASLNCTQCCNTSHSLNCTQSSNTSASFNCTHSGNTSASLNCTQSSNSSTSLNCTDSVNTSASLNCTHSSNTSASLNCTHSSNTSASLNCTQSCNTSASLNCTQSCNTSASFNCTHSCNTSQRLLQLHTFL</sequence>
<dbReference type="GO" id="GO:0005886">
    <property type="term" value="C:plasma membrane"/>
    <property type="evidence" value="ECO:0007669"/>
    <property type="project" value="TreeGrafter"/>
</dbReference>
<dbReference type="GO" id="GO:0055037">
    <property type="term" value="C:recycling endosome"/>
    <property type="evidence" value="ECO:0007669"/>
    <property type="project" value="TreeGrafter"/>
</dbReference>
<dbReference type="Pfam" id="PF00405">
    <property type="entry name" value="Transferrin"/>
    <property type="match status" value="3"/>
</dbReference>
<feature type="non-terminal residue" evidence="2">
    <location>
        <position position="949"/>
    </location>
</feature>
<dbReference type="SUPFAM" id="SSF53850">
    <property type="entry name" value="Periplasmic binding protein-like II"/>
    <property type="match status" value="2"/>
</dbReference>
<dbReference type="PROSITE" id="PS51408">
    <property type="entry name" value="TRANSFERRIN_LIKE_4"/>
    <property type="match status" value="2"/>
</dbReference>
<comment type="caution">
    <text evidence="2">The sequence shown here is derived from an EMBL/GenBank/DDBJ whole genome shotgun (WGS) entry which is preliminary data.</text>
</comment>
<organism evidence="2 3">
    <name type="scientific">Atractosteus spatula</name>
    <name type="common">Alligator gar</name>
    <name type="synonym">Lepisosteus spatula</name>
    <dbReference type="NCBI Taxonomy" id="7917"/>
    <lineage>
        <taxon>Eukaryota</taxon>
        <taxon>Metazoa</taxon>
        <taxon>Chordata</taxon>
        <taxon>Craniata</taxon>
        <taxon>Vertebrata</taxon>
        <taxon>Euteleostomi</taxon>
        <taxon>Actinopterygii</taxon>
        <taxon>Neopterygii</taxon>
        <taxon>Holostei</taxon>
        <taxon>Semionotiformes</taxon>
        <taxon>Lepisosteidae</taxon>
        <taxon>Atractosteus</taxon>
    </lineage>
</organism>
<name>A0A8J7TBL9_ATRSP</name>
<dbReference type="AlphaFoldDB" id="A0A8J7TBL9"/>
<reference evidence="2" key="1">
    <citation type="journal article" date="2021" name="Cell">
        <title>Tracing the genetic footprints of vertebrate landing in non-teleost ray-finned fishes.</title>
        <authorList>
            <person name="Bi X."/>
            <person name="Wang K."/>
            <person name="Yang L."/>
            <person name="Pan H."/>
            <person name="Jiang H."/>
            <person name="Wei Q."/>
            <person name="Fang M."/>
            <person name="Yu H."/>
            <person name="Zhu C."/>
            <person name="Cai Y."/>
            <person name="He Y."/>
            <person name="Gan X."/>
            <person name="Zeng H."/>
            <person name="Yu D."/>
            <person name="Zhu Y."/>
            <person name="Jiang H."/>
            <person name="Qiu Q."/>
            <person name="Yang H."/>
            <person name="Zhang Y.E."/>
            <person name="Wang W."/>
            <person name="Zhu M."/>
            <person name="He S."/>
            <person name="Zhang G."/>
        </authorList>
    </citation>
    <scope>NUCLEOTIDE SEQUENCE</scope>
    <source>
        <strain evidence="2">Allg_001</strain>
    </source>
</reference>
<dbReference type="GO" id="GO:0005615">
    <property type="term" value="C:extracellular space"/>
    <property type="evidence" value="ECO:0007669"/>
    <property type="project" value="TreeGrafter"/>
</dbReference>
<dbReference type="Proteomes" id="UP000736164">
    <property type="component" value="Unassembled WGS sequence"/>
</dbReference>
<dbReference type="Gene3D" id="3.40.190.10">
    <property type="entry name" value="Periplasmic binding protein-like II"/>
    <property type="match status" value="5"/>
</dbReference>
<protein>
    <submittedName>
        <fullName evidence="2">TRFE protein</fullName>
    </submittedName>
</protein>
<dbReference type="GO" id="GO:0005769">
    <property type="term" value="C:early endosome"/>
    <property type="evidence" value="ECO:0007669"/>
    <property type="project" value="TreeGrafter"/>
</dbReference>
<proteinExistence type="predicted"/>
<evidence type="ECO:0000313" key="3">
    <source>
        <dbReference type="Proteomes" id="UP000736164"/>
    </source>
</evidence>
<dbReference type="SMART" id="SM00094">
    <property type="entry name" value="TR_FER"/>
    <property type="match status" value="2"/>
</dbReference>